<feature type="transmembrane region" description="Helical" evidence="18">
    <location>
        <begin position="87"/>
        <end position="109"/>
    </location>
</feature>
<evidence type="ECO:0000256" key="3">
    <source>
        <dbReference type="ARBA" id="ARBA00007012"/>
    </source>
</evidence>
<proteinExistence type="inferred from homology"/>
<feature type="transmembrane region" description="Helical" evidence="18">
    <location>
        <begin position="272"/>
        <end position="299"/>
    </location>
</feature>
<dbReference type="Pfam" id="PF00361">
    <property type="entry name" value="Proton_antipo_M"/>
    <property type="match status" value="1"/>
</dbReference>
<sequence length="340" mass="41107">MLLNFYKYLIFMPLVMISSMLILILDSWFSQWMIMEINLISFIGLIMLDKQMNSSNLMNYFLIQSFNSYIFILMTMNLNYMNMNMNFLYFLLNLSLLTKMGIPPFYFWYLKIMKNLNWMNLFILMTIQKIIPMIILNNLMNLMSNNLMNFNLVTLTFMSFICSNLGVQNLDLKILISYSSIIQMTWIIMLMYLNEVMSMNYFLIYFIISLTVILIFKKFNLNNLNELNLIKFNKFSWINIFLFMSVMSLAGIPPFFGFLMKWISIQNLNLNFPFLLVLLMILNSLISMFFYLRLLFLFFMNYNMFLKFNLLKVNFEMNLFFKLILFIWFMNILILVYEIF</sequence>
<name>A0A1X9HYD2_9HYME</name>
<feature type="transmembrane region" description="Helical" evidence="18">
    <location>
        <begin position="60"/>
        <end position="81"/>
    </location>
</feature>
<dbReference type="InterPro" id="IPR001750">
    <property type="entry name" value="ND/Mrp_TM"/>
</dbReference>
<keyword evidence="12 18" id="KW-1133">Transmembrane helix</keyword>
<feature type="domain" description="NADH:quinone oxidoreductase/Mrp antiporter transmembrane" evidence="19">
    <location>
        <begin position="27"/>
        <end position="287"/>
    </location>
</feature>
<feature type="transmembrane region" description="Helical" evidence="18">
    <location>
        <begin position="147"/>
        <end position="167"/>
    </location>
</feature>
<organism evidence="20">
    <name type="scientific">Eurytoma sp. TJS-2016</name>
    <dbReference type="NCBI Taxonomy" id="1855182"/>
    <lineage>
        <taxon>Eukaryota</taxon>
        <taxon>Metazoa</taxon>
        <taxon>Ecdysozoa</taxon>
        <taxon>Arthropoda</taxon>
        <taxon>Hexapoda</taxon>
        <taxon>Insecta</taxon>
        <taxon>Pterygota</taxon>
        <taxon>Neoptera</taxon>
        <taxon>Endopterygota</taxon>
        <taxon>Hymenoptera</taxon>
        <taxon>Apocrita</taxon>
        <taxon>Proctotrupomorpha</taxon>
        <taxon>Chalcidoidea</taxon>
        <taxon>Eurytomidae</taxon>
        <taxon>Eurytominae</taxon>
        <taxon>Eurytoma</taxon>
    </lineage>
</organism>
<keyword evidence="14 18" id="KW-0830">Ubiquinone</keyword>
<evidence type="ECO:0000256" key="5">
    <source>
        <dbReference type="ARBA" id="ARBA00021008"/>
    </source>
</evidence>
<feature type="transmembrane region" description="Helical" evidence="18">
    <location>
        <begin position="237"/>
        <end position="260"/>
    </location>
</feature>
<dbReference type="PANTHER" id="PTHR46552">
    <property type="entry name" value="NADH-UBIQUINONE OXIDOREDUCTASE CHAIN 2"/>
    <property type="match status" value="1"/>
</dbReference>
<feature type="transmembrane region" description="Helical" evidence="18">
    <location>
        <begin position="319"/>
        <end position="337"/>
    </location>
</feature>
<evidence type="ECO:0000256" key="12">
    <source>
        <dbReference type="ARBA" id="ARBA00022989"/>
    </source>
</evidence>
<evidence type="ECO:0000256" key="11">
    <source>
        <dbReference type="ARBA" id="ARBA00022982"/>
    </source>
</evidence>
<reference evidence="20" key="1">
    <citation type="submission" date="2016-04" db="EMBL/GenBank/DDBJ databases">
        <title>Sequencing and characterization of the Eurytoma sp. (Hymenoptera: Eurytomidae) mitochondrial genome.</title>
        <authorList>
            <person name="Su T."/>
            <person name="Huang D."/>
            <person name="Wu Y."/>
            <person name="He B."/>
            <person name="Tu L."/>
            <person name="Zhu C."/>
        </authorList>
    </citation>
    <scope>NUCLEOTIDE SEQUENCE</scope>
</reference>
<evidence type="ECO:0000256" key="17">
    <source>
        <dbReference type="ARBA" id="ARBA00049551"/>
    </source>
</evidence>
<evidence type="ECO:0000256" key="2">
    <source>
        <dbReference type="ARBA" id="ARBA00004448"/>
    </source>
</evidence>
<evidence type="ECO:0000256" key="15">
    <source>
        <dbReference type="ARBA" id="ARBA00023128"/>
    </source>
</evidence>
<keyword evidence="9 18" id="KW-0999">Mitochondrion inner membrane</keyword>
<evidence type="ECO:0000256" key="16">
    <source>
        <dbReference type="ARBA" id="ARBA00023136"/>
    </source>
</evidence>
<comment type="similarity">
    <text evidence="3 18">Belongs to the complex I subunit 2 family.</text>
</comment>
<evidence type="ECO:0000256" key="9">
    <source>
        <dbReference type="ARBA" id="ARBA00022792"/>
    </source>
</evidence>
<dbReference type="GO" id="GO:0006120">
    <property type="term" value="P:mitochondrial electron transport, NADH to ubiquinone"/>
    <property type="evidence" value="ECO:0007669"/>
    <property type="project" value="InterPro"/>
</dbReference>
<dbReference type="GO" id="GO:0008137">
    <property type="term" value="F:NADH dehydrogenase (ubiquinone) activity"/>
    <property type="evidence" value="ECO:0007669"/>
    <property type="project" value="UniProtKB-EC"/>
</dbReference>
<feature type="transmembrane region" description="Helical" evidence="18">
    <location>
        <begin position="116"/>
        <end position="135"/>
    </location>
</feature>
<evidence type="ECO:0000256" key="4">
    <source>
        <dbReference type="ARBA" id="ARBA00012944"/>
    </source>
</evidence>
<dbReference type="InterPro" id="IPR050175">
    <property type="entry name" value="Complex_I_Subunit_2"/>
</dbReference>
<comment type="catalytic activity">
    <reaction evidence="17 18">
        <text>a ubiquinone + NADH + 5 H(+)(in) = a ubiquinol + NAD(+) + 4 H(+)(out)</text>
        <dbReference type="Rhea" id="RHEA:29091"/>
        <dbReference type="Rhea" id="RHEA-COMP:9565"/>
        <dbReference type="Rhea" id="RHEA-COMP:9566"/>
        <dbReference type="ChEBI" id="CHEBI:15378"/>
        <dbReference type="ChEBI" id="CHEBI:16389"/>
        <dbReference type="ChEBI" id="CHEBI:17976"/>
        <dbReference type="ChEBI" id="CHEBI:57540"/>
        <dbReference type="ChEBI" id="CHEBI:57945"/>
        <dbReference type="EC" id="7.1.1.2"/>
    </reaction>
</comment>
<keyword evidence="15 18" id="KW-0496">Mitochondrion</keyword>
<dbReference type="AlphaFoldDB" id="A0A1X9HYD2"/>
<evidence type="ECO:0000256" key="14">
    <source>
        <dbReference type="ARBA" id="ARBA00023075"/>
    </source>
</evidence>
<evidence type="ECO:0000259" key="19">
    <source>
        <dbReference type="Pfam" id="PF00361"/>
    </source>
</evidence>
<dbReference type="GO" id="GO:0005743">
    <property type="term" value="C:mitochondrial inner membrane"/>
    <property type="evidence" value="ECO:0007669"/>
    <property type="project" value="UniProtKB-SubCell"/>
</dbReference>
<dbReference type="EC" id="7.1.1.2" evidence="4 18"/>
<comment type="function">
    <text evidence="18">Core subunit of the mitochondrial membrane respiratory chain NADH dehydrogenase (Complex I) which catalyzes electron transfer from NADH through the respiratory chain, using ubiquinone as an electron acceptor. Essential for the catalytic activity and assembly of complex I.</text>
</comment>
<feature type="transmembrane region" description="Helical" evidence="18">
    <location>
        <begin position="174"/>
        <end position="193"/>
    </location>
</feature>
<keyword evidence="10 18" id="KW-1278">Translocase</keyword>
<evidence type="ECO:0000256" key="6">
    <source>
        <dbReference type="ARBA" id="ARBA00022448"/>
    </source>
</evidence>
<keyword evidence="8 18" id="KW-0812">Transmembrane</keyword>
<gene>
    <name evidence="20" type="primary">ND2</name>
</gene>
<feature type="transmembrane region" description="Helical" evidence="18">
    <location>
        <begin position="199"/>
        <end position="216"/>
    </location>
</feature>
<feature type="transmembrane region" description="Helical" evidence="18">
    <location>
        <begin position="31"/>
        <end position="48"/>
    </location>
</feature>
<accession>A0A1X9HYD2</accession>
<keyword evidence="11 18" id="KW-0249">Electron transport</keyword>
<evidence type="ECO:0000256" key="7">
    <source>
        <dbReference type="ARBA" id="ARBA00022660"/>
    </source>
</evidence>
<evidence type="ECO:0000313" key="20">
    <source>
        <dbReference type="EMBL" id="ANH79466.1"/>
    </source>
</evidence>
<keyword evidence="16 18" id="KW-0472">Membrane</keyword>
<keyword evidence="6" id="KW-0813">Transport</keyword>
<protein>
    <recommendedName>
        <fullName evidence="5 18">NADH-ubiquinone oxidoreductase chain 2</fullName>
        <ecNumber evidence="4 18">7.1.1.2</ecNumber>
    </recommendedName>
</protein>
<evidence type="ECO:0000256" key="10">
    <source>
        <dbReference type="ARBA" id="ARBA00022967"/>
    </source>
</evidence>
<evidence type="ECO:0000256" key="18">
    <source>
        <dbReference type="RuleBase" id="RU003403"/>
    </source>
</evidence>
<feature type="transmembrane region" description="Helical" evidence="18">
    <location>
        <begin position="5"/>
        <end position="25"/>
    </location>
</feature>
<dbReference type="EMBL" id="KX066374">
    <property type="protein sequence ID" value="ANH79466.1"/>
    <property type="molecule type" value="Genomic_DNA"/>
</dbReference>
<comment type="subcellular location">
    <subcellularLocation>
        <location evidence="2 18">Mitochondrion inner membrane</location>
        <topology evidence="2 18">Multi-pass membrane protein</topology>
    </subcellularLocation>
</comment>
<dbReference type="InterPro" id="IPR003917">
    <property type="entry name" value="NADH_UbQ_OxRdtase_chain2"/>
</dbReference>
<dbReference type="PRINTS" id="PR01436">
    <property type="entry name" value="NADHDHGNASE2"/>
</dbReference>
<evidence type="ECO:0000256" key="1">
    <source>
        <dbReference type="ARBA" id="ARBA00003257"/>
    </source>
</evidence>
<evidence type="ECO:0000256" key="13">
    <source>
        <dbReference type="ARBA" id="ARBA00023027"/>
    </source>
</evidence>
<keyword evidence="7 18" id="KW-0679">Respiratory chain</keyword>
<dbReference type="PANTHER" id="PTHR46552:SF1">
    <property type="entry name" value="NADH-UBIQUINONE OXIDOREDUCTASE CHAIN 2"/>
    <property type="match status" value="1"/>
</dbReference>
<keyword evidence="13 18" id="KW-0520">NAD</keyword>
<comment type="function">
    <text evidence="1">Core subunit of the mitochondrial membrane respiratory chain NADH dehydrogenase (Complex I) that is believed to belong to the minimal assembly required for catalysis. Complex I functions in the transfer of electrons from NADH to the respiratory chain. The immediate electron acceptor for the enzyme is believed to be ubiquinone.</text>
</comment>
<geneLocation type="mitochondrion" evidence="20"/>
<evidence type="ECO:0000256" key="8">
    <source>
        <dbReference type="ARBA" id="ARBA00022692"/>
    </source>
</evidence>